<name>A0A9D4DWN5_DREPO</name>
<accession>A0A9D4DWN5</accession>
<organism evidence="1 2">
    <name type="scientific">Dreissena polymorpha</name>
    <name type="common">Zebra mussel</name>
    <name type="synonym">Mytilus polymorpha</name>
    <dbReference type="NCBI Taxonomy" id="45954"/>
    <lineage>
        <taxon>Eukaryota</taxon>
        <taxon>Metazoa</taxon>
        <taxon>Spiralia</taxon>
        <taxon>Lophotrochozoa</taxon>
        <taxon>Mollusca</taxon>
        <taxon>Bivalvia</taxon>
        <taxon>Autobranchia</taxon>
        <taxon>Heteroconchia</taxon>
        <taxon>Euheterodonta</taxon>
        <taxon>Imparidentia</taxon>
        <taxon>Neoheterodontei</taxon>
        <taxon>Myida</taxon>
        <taxon>Dreissenoidea</taxon>
        <taxon>Dreissenidae</taxon>
        <taxon>Dreissena</taxon>
    </lineage>
</organism>
<keyword evidence="2" id="KW-1185">Reference proteome</keyword>
<evidence type="ECO:0000313" key="1">
    <source>
        <dbReference type="EMBL" id="KAH3755377.1"/>
    </source>
</evidence>
<gene>
    <name evidence="1" type="ORF">DPMN_190071</name>
</gene>
<evidence type="ECO:0000313" key="2">
    <source>
        <dbReference type="Proteomes" id="UP000828390"/>
    </source>
</evidence>
<dbReference type="EMBL" id="JAIWYP010000010">
    <property type="protein sequence ID" value="KAH3755377.1"/>
    <property type="molecule type" value="Genomic_DNA"/>
</dbReference>
<dbReference type="Proteomes" id="UP000828390">
    <property type="component" value="Unassembled WGS sequence"/>
</dbReference>
<reference evidence="1" key="1">
    <citation type="journal article" date="2019" name="bioRxiv">
        <title>The Genome of the Zebra Mussel, Dreissena polymorpha: A Resource for Invasive Species Research.</title>
        <authorList>
            <person name="McCartney M.A."/>
            <person name="Auch B."/>
            <person name="Kono T."/>
            <person name="Mallez S."/>
            <person name="Zhang Y."/>
            <person name="Obille A."/>
            <person name="Becker A."/>
            <person name="Abrahante J.E."/>
            <person name="Garbe J."/>
            <person name="Badalamenti J.P."/>
            <person name="Herman A."/>
            <person name="Mangelson H."/>
            <person name="Liachko I."/>
            <person name="Sullivan S."/>
            <person name="Sone E.D."/>
            <person name="Koren S."/>
            <person name="Silverstein K.A.T."/>
            <person name="Beckman K.B."/>
            <person name="Gohl D.M."/>
        </authorList>
    </citation>
    <scope>NUCLEOTIDE SEQUENCE</scope>
    <source>
        <strain evidence="1">Duluth1</strain>
        <tissue evidence="1">Whole animal</tissue>
    </source>
</reference>
<sequence length="126" mass="14687">MLDDLNLPTLQERRRHQRLTFLYKVVEGHVPAINVDHYLHRLRPKRTIRAKKFEDYVHDNIVLKSVNNNSKCYKPLHTNSDKFKHSFLSRTILDWNLLSESTVNSTSIECFKAAISAKVGHLPGSY</sequence>
<comment type="caution">
    <text evidence="1">The sequence shown here is derived from an EMBL/GenBank/DDBJ whole genome shotgun (WGS) entry which is preliminary data.</text>
</comment>
<dbReference type="AlphaFoldDB" id="A0A9D4DWN5"/>
<protein>
    <submittedName>
        <fullName evidence="1">Uncharacterized protein</fullName>
    </submittedName>
</protein>
<reference evidence="1" key="2">
    <citation type="submission" date="2020-11" db="EMBL/GenBank/DDBJ databases">
        <authorList>
            <person name="McCartney M.A."/>
            <person name="Auch B."/>
            <person name="Kono T."/>
            <person name="Mallez S."/>
            <person name="Becker A."/>
            <person name="Gohl D.M."/>
            <person name="Silverstein K.A.T."/>
            <person name="Koren S."/>
            <person name="Bechman K.B."/>
            <person name="Herman A."/>
            <person name="Abrahante J.E."/>
            <person name="Garbe J."/>
        </authorList>
    </citation>
    <scope>NUCLEOTIDE SEQUENCE</scope>
    <source>
        <strain evidence="1">Duluth1</strain>
        <tissue evidence="1">Whole animal</tissue>
    </source>
</reference>
<proteinExistence type="predicted"/>